<protein>
    <submittedName>
        <fullName evidence="1">Transposase, IS605 family, OrfB</fullName>
    </submittedName>
</protein>
<dbReference type="Proteomes" id="UP000032946">
    <property type="component" value="Chromosome"/>
</dbReference>
<gene>
    <name evidence="1" type="ORF">ARTHRO_30432</name>
</gene>
<sequence length="22" mass="2377">MLRALPATAVVFQDNAILFQSA</sequence>
<evidence type="ECO:0000313" key="2">
    <source>
        <dbReference type="Proteomes" id="UP000032946"/>
    </source>
</evidence>
<proteinExistence type="predicted"/>
<keyword evidence="2" id="KW-1185">Reference proteome</keyword>
<accession>A0A9P1NZG7</accession>
<organism evidence="1 2">
    <name type="scientific">Limnospira indica PCC 8005</name>
    <dbReference type="NCBI Taxonomy" id="376219"/>
    <lineage>
        <taxon>Bacteria</taxon>
        <taxon>Bacillati</taxon>
        <taxon>Cyanobacteriota</taxon>
        <taxon>Cyanophyceae</taxon>
        <taxon>Oscillatoriophycideae</taxon>
        <taxon>Oscillatoriales</taxon>
        <taxon>Sirenicapillariaceae</taxon>
        <taxon>Limnospira</taxon>
    </lineage>
</organism>
<name>A0A9P1NZG7_9CYAN</name>
<reference evidence="1 2" key="1">
    <citation type="submission" date="2014-02" db="EMBL/GenBank/DDBJ databases">
        <authorList>
            <person name="Genoscope - CEA"/>
        </authorList>
    </citation>
    <scope>NUCLEOTIDE SEQUENCE [LARGE SCALE GENOMIC DNA]</scope>
    <source>
        <strain evidence="1 2">PCC 8005</strain>
    </source>
</reference>
<evidence type="ECO:0000313" key="1">
    <source>
        <dbReference type="EMBL" id="CDM95166.1"/>
    </source>
</evidence>
<dbReference type="EMBL" id="FO818640">
    <property type="protein sequence ID" value="CDM95166.1"/>
    <property type="molecule type" value="Genomic_DNA"/>
</dbReference>
<dbReference type="AlphaFoldDB" id="A0A9P1NZG7"/>